<dbReference type="AlphaFoldDB" id="A0A916YIC5"/>
<evidence type="ECO:0000256" key="1">
    <source>
        <dbReference type="SAM" id="Phobius"/>
    </source>
</evidence>
<sequence length="68" mass="7098">MNDGTKFKRMLGGILAGMGLLLLLFACIAFMSADDTVMGLTVKGARKIAPAVLGLILLVSGISMVNRT</sequence>
<keyword evidence="1" id="KW-0812">Transmembrane</keyword>
<organism evidence="2 3">
    <name type="scientific">Emticicia aquatilis</name>
    <dbReference type="NCBI Taxonomy" id="1537369"/>
    <lineage>
        <taxon>Bacteria</taxon>
        <taxon>Pseudomonadati</taxon>
        <taxon>Bacteroidota</taxon>
        <taxon>Cytophagia</taxon>
        <taxon>Cytophagales</taxon>
        <taxon>Leadbetterellaceae</taxon>
        <taxon>Emticicia</taxon>
    </lineage>
</organism>
<proteinExistence type="predicted"/>
<dbReference type="RefSeq" id="WP_064197826.1">
    <property type="nucleotide sequence ID" value="NZ_BMKK01000002.1"/>
</dbReference>
<keyword evidence="3" id="KW-1185">Reference proteome</keyword>
<name>A0A916YIC5_9BACT</name>
<dbReference type="Proteomes" id="UP000609064">
    <property type="component" value="Unassembled WGS sequence"/>
</dbReference>
<gene>
    <name evidence="2" type="ORF">GCM10011514_08760</name>
</gene>
<comment type="caution">
    <text evidence="2">The sequence shown here is derived from an EMBL/GenBank/DDBJ whole genome shotgun (WGS) entry which is preliminary data.</text>
</comment>
<reference evidence="2" key="1">
    <citation type="journal article" date="2014" name="Int. J. Syst. Evol. Microbiol.">
        <title>Complete genome sequence of Corynebacterium casei LMG S-19264T (=DSM 44701T), isolated from a smear-ripened cheese.</title>
        <authorList>
            <consortium name="US DOE Joint Genome Institute (JGI-PGF)"/>
            <person name="Walter F."/>
            <person name="Albersmeier A."/>
            <person name="Kalinowski J."/>
            <person name="Ruckert C."/>
        </authorList>
    </citation>
    <scope>NUCLEOTIDE SEQUENCE</scope>
    <source>
        <strain evidence="2">CGMCC 1.15958</strain>
    </source>
</reference>
<evidence type="ECO:0000313" key="2">
    <source>
        <dbReference type="EMBL" id="GGD47023.1"/>
    </source>
</evidence>
<feature type="transmembrane region" description="Helical" evidence="1">
    <location>
        <begin position="48"/>
        <end position="65"/>
    </location>
</feature>
<dbReference type="EMBL" id="BMKK01000002">
    <property type="protein sequence ID" value="GGD47023.1"/>
    <property type="molecule type" value="Genomic_DNA"/>
</dbReference>
<keyword evidence="1" id="KW-1133">Transmembrane helix</keyword>
<feature type="transmembrane region" description="Helical" evidence="1">
    <location>
        <begin position="12"/>
        <end position="33"/>
    </location>
</feature>
<protein>
    <submittedName>
        <fullName evidence="2">Uncharacterized protein</fullName>
    </submittedName>
</protein>
<evidence type="ECO:0000313" key="3">
    <source>
        <dbReference type="Proteomes" id="UP000609064"/>
    </source>
</evidence>
<keyword evidence="1" id="KW-0472">Membrane</keyword>
<accession>A0A916YIC5</accession>
<dbReference type="PROSITE" id="PS51257">
    <property type="entry name" value="PROKAR_LIPOPROTEIN"/>
    <property type="match status" value="1"/>
</dbReference>
<reference evidence="2" key="2">
    <citation type="submission" date="2020-09" db="EMBL/GenBank/DDBJ databases">
        <authorList>
            <person name="Sun Q."/>
            <person name="Zhou Y."/>
        </authorList>
    </citation>
    <scope>NUCLEOTIDE SEQUENCE</scope>
    <source>
        <strain evidence="2">CGMCC 1.15958</strain>
    </source>
</reference>